<dbReference type="RefSeq" id="WP_065013639.1">
    <property type="nucleotide sequence ID" value="NZ_LZKJ01000060.1"/>
</dbReference>
<accession>A0A1A2ZJ00</accession>
<evidence type="ECO:0000256" key="3">
    <source>
        <dbReference type="RuleBase" id="RU000363"/>
    </source>
</evidence>
<dbReference type="CDD" id="cd05233">
    <property type="entry name" value="SDR_c"/>
    <property type="match status" value="1"/>
</dbReference>
<dbReference type="GO" id="GO:0016491">
    <property type="term" value="F:oxidoreductase activity"/>
    <property type="evidence" value="ECO:0007669"/>
    <property type="project" value="UniProtKB-KW"/>
</dbReference>
<dbReference type="SUPFAM" id="SSF51735">
    <property type="entry name" value="NAD(P)-binding Rossmann-fold domains"/>
    <property type="match status" value="1"/>
</dbReference>
<dbReference type="EMBL" id="LZKJ01000060">
    <property type="protein sequence ID" value="OBI49668.1"/>
    <property type="molecule type" value="Genomic_DNA"/>
</dbReference>
<dbReference type="InterPro" id="IPR036291">
    <property type="entry name" value="NAD(P)-bd_dom_sf"/>
</dbReference>
<dbReference type="InterPro" id="IPR002347">
    <property type="entry name" value="SDR_fam"/>
</dbReference>
<protein>
    <submittedName>
        <fullName evidence="4">Oxidoreductase</fullName>
    </submittedName>
</protein>
<dbReference type="OrthoDB" id="9810734at2"/>
<evidence type="ECO:0000313" key="5">
    <source>
        <dbReference type="Proteomes" id="UP000093592"/>
    </source>
</evidence>
<comment type="caution">
    <text evidence="4">The sequence shown here is derived from an EMBL/GenBank/DDBJ whole genome shotgun (WGS) entry which is preliminary data.</text>
</comment>
<dbReference type="AlphaFoldDB" id="A0A1A2ZJ00"/>
<dbReference type="PANTHER" id="PTHR44196:SF1">
    <property type="entry name" value="DEHYDROGENASE_REDUCTASE SDR FAMILY MEMBER 7B"/>
    <property type="match status" value="1"/>
</dbReference>
<dbReference type="Proteomes" id="UP000093592">
    <property type="component" value="Unassembled WGS sequence"/>
</dbReference>
<dbReference type="GO" id="GO:0016020">
    <property type="term" value="C:membrane"/>
    <property type="evidence" value="ECO:0007669"/>
    <property type="project" value="TreeGrafter"/>
</dbReference>
<proteinExistence type="inferred from homology"/>
<evidence type="ECO:0000256" key="2">
    <source>
        <dbReference type="ARBA" id="ARBA00023002"/>
    </source>
</evidence>
<dbReference type="Gene3D" id="3.40.50.720">
    <property type="entry name" value="NAD(P)-binding Rossmann-like Domain"/>
    <property type="match status" value="1"/>
</dbReference>
<dbReference type="PANTHER" id="PTHR44196">
    <property type="entry name" value="DEHYDROGENASE/REDUCTASE SDR FAMILY MEMBER 7B"/>
    <property type="match status" value="1"/>
</dbReference>
<keyword evidence="2" id="KW-0560">Oxidoreductase</keyword>
<dbReference type="PRINTS" id="PR00080">
    <property type="entry name" value="SDRFAMILY"/>
</dbReference>
<organism evidence="4 5">
    <name type="scientific">Mycobacterium kyorinense</name>
    <dbReference type="NCBI Taxonomy" id="487514"/>
    <lineage>
        <taxon>Bacteria</taxon>
        <taxon>Bacillati</taxon>
        <taxon>Actinomycetota</taxon>
        <taxon>Actinomycetes</taxon>
        <taxon>Mycobacteriales</taxon>
        <taxon>Mycobacteriaceae</taxon>
        <taxon>Mycobacterium</taxon>
    </lineage>
</organism>
<gene>
    <name evidence="4" type="ORF">A5707_16535</name>
</gene>
<sequence length="338" mass="36315">MNLGDLTNLVAKPVAAVSNIVNTPNSAGRYRPFYLRNLLEAVEGRSLRDAVDGRISLITGGSSGIGEAAANKIARAGGEVVLVARTPEKLEKVADDIRAAGGTAHVYPCDLSDMDAIAAMADQVLADLGGVDILVNNAGRSIRRSLELSYDRIHDYQRTMQLNYLGAVQLILKFIPGMRERGFGQIINVSSAGVQTRAPRFGAYIASKAALDTLCDALQAETVNDDVRFTTVHMALVRTPMISPTTMYDKFPTLTPDQAAGVLADAIVHRPRRVSSPFGQLAAVADAVSPLVMDLVRNRAFSMFDDSAAAQGSETPDDASKFDKHSETFVRATRGIHW</sequence>
<dbReference type="PRINTS" id="PR00081">
    <property type="entry name" value="GDHRDH"/>
</dbReference>
<dbReference type="Pfam" id="PF00106">
    <property type="entry name" value="adh_short"/>
    <property type="match status" value="1"/>
</dbReference>
<evidence type="ECO:0000256" key="1">
    <source>
        <dbReference type="ARBA" id="ARBA00006484"/>
    </source>
</evidence>
<name>A0A1A2ZJ00_9MYCO</name>
<comment type="similarity">
    <text evidence="1 3">Belongs to the short-chain dehydrogenases/reductases (SDR) family.</text>
</comment>
<reference evidence="5" key="1">
    <citation type="submission" date="2016-06" db="EMBL/GenBank/DDBJ databases">
        <authorList>
            <person name="Sutton G."/>
            <person name="Brinkac L."/>
            <person name="Sanka R."/>
            <person name="Adams M."/>
            <person name="Lau E."/>
            <person name="Sam S."/>
            <person name="Sreng N."/>
            <person name="Him V."/>
            <person name="Kerleguer A."/>
            <person name="Cheng S."/>
        </authorList>
    </citation>
    <scope>NUCLEOTIDE SEQUENCE [LARGE SCALE GENOMIC DNA]</scope>
    <source>
        <strain evidence="5">E861</strain>
    </source>
</reference>
<evidence type="ECO:0000313" key="4">
    <source>
        <dbReference type="EMBL" id="OBI49668.1"/>
    </source>
</evidence>